<dbReference type="RefSeq" id="WP_219748815.1">
    <property type="nucleotide sequence ID" value="NZ_JAHXZN010000003.1"/>
</dbReference>
<evidence type="ECO:0000256" key="2">
    <source>
        <dbReference type="PROSITE-ProRule" id="PRU00169"/>
    </source>
</evidence>
<dbReference type="PROSITE" id="PS50110">
    <property type="entry name" value="RESPONSE_REGULATORY"/>
    <property type="match status" value="1"/>
</dbReference>
<comment type="caution">
    <text evidence="4">The sequence shown here is derived from an EMBL/GenBank/DDBJ whole genome shotgun (WGS) entry which is preliminary data.</text>
</comment>
<dbReference type="InterPro" id="IPR011006">
    <property type="entry name" value="CheY-like_superfamily"/>
</dbReference>
<dbReference type="Pfam" id="PF00072">
    <property type="entry name" value="Response_reg"/>
    <property type="match status" value="1"/>
</dbReference>
<dbReference type="EMBL" id="JAHXZN010000003">
    <property type="protein sequence ID" value="MBW6531436.1"/>
    <property type="molecule type" value="Genomic_DNA"/>
</dbReference>
<dbReference type="InterPro" id="IPR050595">
    <property type="entry name" value="Bact_response_regulator"/>
</dbReference>
<evidence type="ECO:0000256" key="1">
    <source>
        <dbReference type="ARBA" id="ARBA00022553"/>
    </source>
</evidence>
<dbReference type="PANTHER" id="PTHR44591:SF21">
    <property type="entry name" value="TWO-COMPONENT RESPONSE REGULATOR"/>
    <property type="match status" value="1"/>
</dbReference>
<dbReference type="Gene3D" id="3.40.50.2300">
    <property type="match status" value="1"/>
</dbReference>
<keyword evidence="5" id="KW-1185">Reference proteome</keyword>
<organism evidence="4 5">
    <name type="scientific">Sphingomonas citri</name>
    <dbReference type="NCBI Taxonomy" id="2862499"/>
    <lineage>
        <taxon>Bacteria</taxon>
        <taxon>Pseudomonadati</taxon>
        <taxon>Pseudomonadota</taxon>
        <taxon>Alphaproteobacteria</taxon>
        <taxon>Sphingomonadales</taxon>
        <taxon>Sphingomonadaceae</taxon>
        <taxon>Sphingomonas</taxon>
    </lineage>
</organism>
<dbReference type="PANTHER" id="PTHR44591">
    <property type="entry name" value="STRESS RESPONSE REGULATOR PROTEIN 1"/>
    <property type="match status" value="1"/>
</dbReference>
<gene>
    <name evidence="4" type="ORF">KZ820_11890</name>
</gene>
<dbReference type="Proteomes" id="UP000759103">
    <property type="component" value="Unassembled WGS sequence"/>
</dbReference>
<evidence type="ECO:0000313" key="4">
    <source>
        <dbReference type="EMBL" id="MBW6531436.1"/>
    </source>
</evidence>
<dbReference type="SUPFAM" id="SSF52172">
    <property type="entry name" value="CheY-like"/>
    <property type="match status" value="1"/>
</dbReference>
<proteinExistence type="predicted"/>
<feature type="domain" description="Response regulatory" evidence="3">
    <location>
        <begin position="9"/>
        <end position="122"/>
    </location>
</feature>
<evidence type="ECO:0000313" key="5">
    <source>
        <dbReference type="Proteomes" id="UP000759103"/>
    </source>
</evidence>
<sequence length="127" mass="13784">MSDDQRAPVILVVDDEPLVRSTVCEQLQSTGYSVHTAASGDEAYDMISEGVHFDVLLTDVRMPGTIDGFGLVRRVLALLPGARTIVMSGFVGDDHLETRAADRFIGKPFTMARLQRELSDLLTSGAC</sequence>
<accession>A0ABS7BP91</accession>
<keyword evidence="1 2" id="KW-0597">Phosphoprotein</keyword>
<name>A0ABS7BP91_9SPHN</name>
<evidence type="ECO:0000259" key="3">
    <source>
        <dbReference type="PROSITE" id="PS50110"/>
    </source>
</evidence>
<protein>
    <submittedName>
        <fullName evidence="4">Response regulator</fullName>
    </submittedName>
</protein>
<reference evidence="4 5" key="1">
    <citation type="submission" date="2021-07" db="EMBL/GenBank/DDBJ databases">
        <title>Sphingomonas sp.</title>
        <authorList>
            <person name="Feng G."/>
            <person name="Li J."/>
            <person name="Pan M."/>
        </authorList>
    </citation>
    <scope>NUCLEOTIDE SEQUENCE [LARGE SCALE GENOMIC DNA]</scope>
    <source>
        <strain evidence="4 5">RRHST34</strain>
    </source>
</reference>
<dbReference type="SMART" id="SM00448">
    <property type="entry name" value="REC"/>
    <property type="match status" value="1"/>
</dbReference>
<feature type="modified residue" description="4-aspartylphosphate" evidence="2">
    <location>
        <position position="59"/>
    </location>
</feature>
<dbReference type="InterPro" id="IPR001789">
    <property type="entry name" value="Sig_transdc_resp-reg_receiver"/>
</dbReference>